<evidence type="ECO:0000313" key="3">
    <source>
        <dbReference type="Proteomes" id="UP000239007"/>
    </source>
</evidence>
<name>A0A2S7UTK3_9GAMM</name>
<comment type="caution">
    <text evidence="2">The sequence shown here is derived from an EMBL/GenBank/DDBJ whole genome shotgun (WGS) entry which is preliminary data.</text>
</comment>
<feature type="transmembrane region" description="Helical" evidence="1">
    <location>
        <begin position="102"/>
        <end position="123"/>
    </location>
</feature>
<dbReference type="AlphaFoldDB" id="A0A2S7UTK3"/>
<keyword evidence="1" id="KW-0472">Membrane</keyword>
<feature type="transmembrane region" description="Helical" evidence="1">
    <location>
        <begin position="129"/>
        <end position="154"/>
    </location>
</feature>
<evidence type="ECO:0000313" key="2">
    <source>
        <dbReference type="EMBL" id="PQJ53069.1"/>
    </source>
</evidence>
<dbReference type="RefSeq" id="WP_105051542.1">
    <property type="nucleotide sequence ID" value="NZ_BMYG01000003.1"/>
</dbReference>
<keyword evidence="1" id="KW-0812">Transmembrane</keyword>
<keyword evidence="3" id="KW-1185">Reference proteome</keyword>
<protein>
    <submittedName>
        <fullName evidence="2">Uncharacterized protein</fullName>
    </submittedName>
</protein>
<reference evidence="2 3" key="1">
    <citation type="submission" date="2016-12" db="EMBL/GenBank/DDBJ databases">
        <title>Diversity of luminous bacteria.</title>
        <authorList>
            <person name="Yoshizawa S."/>
            <person name="Kogure K."/>
        </authorList>
    </citation>
    <scope>NUCLEOTIDE SEQUENCE [LARGE SCALE GENOMIC DNA]</scope>
    <source>
        <strain evidence="2 3">SA4-48</strain>
    </source>
</reference>
<sequence length="276" mass="30381">MKAITIIFLLMLVTGIGFAIVGDWGLIASFFLIPTSFLFLVIAKITFLLSAKFTSEQKKDLTYTTSNKPSNKIEPIKAIAQKKNLTSTTTDKSRNKMKSIKSVCFSMLIISIGFSVIGTWGVIEHKFEGFAIAAVMISYLLFPLSLLLLLVLIVKKITSVISAKVESDKKGDFAAKLTTELATELTTKTTNKPTAKPKPNMQTVKVISFTLFIISLIFGAFYYWGTSTQASYDRFSGFGAIIPVTALFLSVLFFITALFLTPLAKFYSAISAEFKS</sequence>
<feature type="transmembrane region" description="Helical" evidence="1">
    <location>
        <begin position="29"/>
        <end position="49"/>
    </location>
</feature>
<keyword evidence="1" id="KW-1133">Transmembrane helix</keyword>
<gene>
    <name evidence="2" type="ORF">BTO11_04950</name>
</gene>
<dbReference type="EMBL" id="MSCH01000003">
    <property type="protein sequence ID" value="PQJ53069.1"/>
    <property type="molecule type" value="Genomic_DNA"/>
</dbReference>
<accession>A0A2S7UTK3</accession>
<proteinExistence type="predicted"/>
<dbReference type="Proteomes" id="UP000239007">
    <property type="component" value="Unassembled WGS sequence"/>
</dbReference>
<feature type="transmembrane region" description="Helical" evidence="1">
    <location>
        <begin position="237"/>
        <end position="260"/>
    </location>
</feature>
<organism evidence="2 3">
    <name type="scientific">Psychrosphaera saromensis</name>
    <dbReference type="NCBI Taxonomy" id="716813"/>
    <lineage>
        <taxon>Bacteria</taxon>
        <taxon>Pseudomonadati</taxon>
        <taxon>Pseudomonadota</taxon>
        <taxon>Gammaproteobacteria</taxon>
        <taxon>Alteromonadales</taxon>
        <taxon>Pseudoalteromonadaceae</taxon>
        <taxon>Psychrosphaera</taxon>
    </lineage>
</organism>
<feature type="transmembrane region" description="Helical" evidence="1">
    <location>
        <begin position="206"/>
        <end position="225"/>
    </location>
</feature>
<evidence type="ECO:0000256" key="1">
    <source>
        <dbReference type="SAM" id="Phobius"/>
    </source>
</evidence>